<dbReference type="OMA" id="RCERMIL"/>
<feature type="region of interest" description="Disordered" evidence="12">
    <location>
        <begin position="1"/>
        <end position="39"/>
    </location>
</feature>
<dbReference type="PANTHER" id="PTHR10465">
    <property type="entry name" value="TRANSMEMBRANE GTPASE FZO1"/>
    <property type="match status" value="1"/>
</dbReference>
<dbReference type="InterPro" id="IPR030381">
    <property type="entry name" value="G_DYNAMIN_dom"/>
</dbReference>
<dbReference type="Pfam" id="PF00350">
    <property type="entry name" value="Dynamin_N"/>
    <property type="match status" value="1"/>
</dbReference>
<dbReference type="AlphaFoldDB" id="C5DIK7"/>
<proteinExistence type="predicted"/>
<dbReference type="FunCoup" id="C5DIK7">
    <property type="interactions" value="114"/>
</dbReference>
<evidence type="ECO:0000256" key="8">
    <source>
        <dbReference type="ARBA" id="ARBA00023128"/>
    </source>
</evidence>
<accession>C5DIK7</accession>
<dbReference type="EMBL" id="CU928169">
    <property type="protein sequence ID" value="CAR23618.1"/>
    <property type="molecule type" value="Genomic_DNA"/>
</dbReference>
<dbReference type="PANTHER" id="PTHR10465:SF0">
    <property type="entry name" value="SARCALUMENIN"/>
    <property type="match status" value="1"/>
</dbReference>
<dbReference type="PROSITE" id="PS51718">
    <property type="entry name" value="G_DYNAMIN_2"/>
    <property type="match status" value="1"/>
</dbReference>
<evidence type="ECO:0000259" key="13">
    <source>
        <dbReference type="PROSITE" id="PS51718"/>
    </source>
</evidence>
<dbReference type="GO" id="GO:0003924">
    <property type="term" value="F:GTPase activity"/>
    <property type="evidence" value="ECO:0007669"/>
    <property type="project" value="InterPro"/>
</dbReference>
<dbReference type="Gene3D" id="3.40.50.300">
    <property type="entry name" value="P-loop containing nucleotide triphosphate hydrolases"/>
    <property type="match status" value="1"/>
</dbReference>
<dbReference type="GO" id="GO:0005741">
    <property type="term" value="C:mitochondrial outer membrane"/>
    <property type="evidence" value="ECO:0007669"/>
    <property type="project" value="UniProtKB-SubCell"/>
</dbReference>
<keyword evidence="3" id="KW-0547">Nucleotide-binding</keyword>
<dbReference type="InterPro" id="IPR027417">
    <property type="entry name" value="P-loop_NTPase"/>
</dbReference>
<sequence length="845" mass="95796">MSQRELSPKSHEDHESHFGGDLENEYEDESATVVPAEPRHLTYSRNTHTFADDDSSTVAGDIHHLAVHDSTHRRKHSNDHMLSLHLSQWNYNNNRVGLNRGIQSSEELIFLLMDENEKRPIFVPVGPEAKKLHILELDFKLRGNGRDKVDLDKNAISKLFKARSETTLKHLKNLQRRVDDNSSKVFITGDLNAGKSTFCNALLKRRIMPVDQLPCTNVFCEILEAREYTNVEEVHAIPIDLAPTVKEATEVYDIQNKSTYRVYPIKQLEDLVYRSDLYSLLKVYIKDDKRPAESSLLRNGTVDISLIDSPGLNMDSIQTTEVMSRQEEIDMVIFVVNSENQLTLSGQEFIQVASREKKLMFFVVNKFDQIRDKDRCKKLILDQIKKMSPETHKQSNEFVHFISSGSKPEPSGGGGEPGGDGDGDGDNGEFNNEDPDFDRLETSLRNFVLKKRSLSKLLPAKTYLVKLLQDIATIAKWNLDLYDSENQALKDELKGMNPEIKSTSLQCQRLTDNVDKIVESCVGENYEFTKSKINMALELQPADFPPYEGLLSVYDYVFRARQFIMDQVKLAVDTSEFKAKGDTEKAVNSINTLGKTELGEEFMSDRKFNSDLMFTKKKHVSLKALSVAFSINDLFSPSWEGFISYLTWGVSNDAIQENDLSNSQEKHWLSALGLGNYSPAKYWTNPSLLFTSRIPALAVYSWGGARVLSNIVLYGSRFFTWQSITRASSSVLLVGTVLGAAYLIHDLPRALPLNLSQKYKSKLQELDYAHKNAKRISGEARDVLRFPSREIIKSCESVLGKKQAERREIETKLHDNLASLKFFTSLSQRAASQTKVIEQIALDVD</sequence>
<dbReference type="HOGENOM" id="CLU_011752_0_0_1"/>
<evidence type="ECO:0000313" key="15">
    <source>
        <dbReference type="Proteomes" id="UP000002036"/>
    </source>
</evidence>
<evidence type="ECO:0000256" key="10">
    <source>
        <dbReference type="ARBA" id="ARBA00023136"/>
    </source>
</evidence>
<evidence type="ECO:0000256" key="5">
    <source>
        <dbReference type="ARBA" id="ARBA00022801"/>
    </source>
</evidence>
<evidence type="ECO:0000256" key="11">
    <source>
        <dbReference type="ARBA" id="ARBA00048548"/>
    </source>
</evidence>
<dbReference type="GeneID" id="8292224"/>
<dbReference type="FunFam" id="3.40.50.300:FF:000638">
    <property type="entry name" value="Transmembrane GTPase Fzo1, putative"/>
    <property type="match status" value="1"/>
</dbReference>
<dbReference type="GO" id="GO:0051646">
    <property type="term" value="P:mitochondrion localization"/>
    <property type="evidence" value="ECO:0007669"/>
    <property type="project" value="TreeGrafter"/>
</dbReference>
<keyword evidence="9" id="KW-0342">GTP-binding</keyword>
<dbReference type="GO" id="GO:0008053">
    <property type="term" value="P:mitochondrial fusion"/>
    <property type="evidence" value="ECO:0007669"/>
    <property type="project" value="TreeGrafter"/>
</dbReference>
<protein>
    <submittedName>
        <fullName evidence="14">KLTH0E13288p</fullName>
    </submittedName>
</protein>
<gene>
    <name evidence="14" type="ordered locus">KLTH0E13288g</name>
</gene>
<dbReference type="RefSeq" id="XP_002554055.1">
    <property type="nucleotide sequence ID" value="XM_002554009.1"/>
</dbReference>
<dbReference type="STRING" id="559295.C5DIK7"/>
<evidence type="ECO:0000256" key="9">
    <source>
        <dbReference type="ARBA" id="ARBA00023134"/>
    </source>
</evidence>
<keyword evidence="6" id="KW-1133">Transmembrane helix</keyword>
<dbReference type="Proteomes" id="UP000002036">
    <property type="component" value="Chromosome E"/>
</dbReference>
<evidence type="ECO:0000313" key="14">
    <source>
        <dbReference type="EMBL" id="CAR23618.1"/>
    </source>
</evidence>
<evidence type="ECO:0000256" key="2">
    <source>
        <dbReference type="ARBA" id="ARBA00022692"/>
    </source>
</evidence>
<evidence type="ECO:0000256" key="3">
    <source>
        <dbReference type="ARBA" id="ARBA00022741"/>
    </source>
</evidence>
<dbReference type="InParanoid" id="C5DIK7"/>
<keyword evidence="4" id="KW-1000">Mitochondrion outer membrane</keyword>
<evidence type="ECO:0000256" key="6">
    <source>
        <dbReference type="ARBA" id="ARBA00022989"/>
    </source>
</evidence>
<name>C5DIK7_LACTC</name>
<dbReference type="GO" id="GO:0005525">
    <property type="term" value="F:GTP binding"/>
    <property type="evidence" value="ECO:0007669"/>
    <property type="project" value="UniProtKB-KW"/>
</dbReference>
<keyword evidence="5" id="KW-0378">Hydrolase</keyword>
<comment type="catalytic activity">
    <reaction evidence="11">
        <text>GTP + H2O = GDP + phosphate + H(+)</text>
        <dbReference type="Rhea" id="RHEA:19669"/>
        <dbReference type="ChEBI" id="CHEBI:15377"/>
        <dbReference type="ChEBI" id="CHEBI:15378"/>
        <dbReference type="ChEBI" id="CHEBI:37565"/>
        <dbReference type="ChEBI" id="CHEBI:43474"/>
        <dbReference type="ChEBI" id="CHEBI:58189"/>
    </reaction>
</comment>
<evidence type="ECO:0000256" key="12">
    <source>
        <dbReference type="SAM" id="MobiDB-lite"/>
    </source>
</evidence>
<keyword evidence="7" id="KW-0175">Coiled coil</keyword>
<reference evidence="14 15" key="1">
    <citation type="journal article" date="2009" name="Genome Res.">
        <title>Comparative genomics of protoploid Saccharomycetaceae.</title>
        <authorList>
            <consortium name="The Genolevures Consortium"/>
            <person name="Souciet J.-L."/>
            <person name="Dujon B."/>
            <person name="Gaillardin C."/>
            <person name="Johnston M."/>
            <person name="Baret P.V."/>
            <person name="Cliften P."/>
            <person name="Sherman D.J."/>
            <person name="Weissenbach J."/>
            <person name="Westhof E."/>
            <person name="Wincker P."/>
            <person name="Jubin C."/>
            <person name="Poulain J."/>
            <person name="Barbe V."/>
            <person name="Segurens B."/>
            <person name="Artiguenave F."/>
            <person name="Anthouard V."/>
            <person name="Vacherie B."/>
            <person name="Val M.-E."/>
            <person name="Fulton R.S."/>
            <person name="Minx P."/>
            <person name="Wilson R."/>
            <person name="Durrens P."/>
            <person name="Jean G."/>
            <person name="Marck C."/>
            <person name="Martin T."/>
            <person name="Nikolski M."/>
            <person name="Rolland T."/>
            <person name="Seret M.-L."/>
            <person name="Casaregola S."/>
            <person name="Despons L."/>
            <person name="Fairhead C."/>
            <person name="Fischer G."/>
            <person name="Lafontaine I."/>
            <person name="Leh V."/>
            <person name="Lemaire M."/>
            <person name="de Montigny J."/>
            <person name="Neuveglise C."/>
            <person name="Thierry A."/>
            <person name="Blanc-Lenfle I."/>
            <person name="Bleykasten C."/>
            <person name="Diffels J."/>
            <person name="Fritsch E."/>
            <person name="Frangeul L."/>
            <person name="Goeffon A."/>
            <person name="Jauniaux N."/>
            <person name="Kachouri-Lafond R."/>
            <person name="Payen C."/>
            <person name="Potier S."/>
            <person name="Pribylova L."/>
            <person name="Ozanne C."/>
            <person name="Richard G.-F."/>
            <person name="Sacerdot C."/>
            <person name="Straub M.-L."/>
            <person name="Talla E."/>
        </authorList>
    </citation>
    <scope>NUCLEOTIDE SEQUENCE [LARGE SCALE GENOMIC DNA]</scope>
    <source>
        <strain evidence="15">ATCC 56472 / CBS 6340 / NRRL Y-8284</strain>
    </source>
</reference>
<dbReference type="SUPFAM" id="SSF52540">
    <property type="entry name" value="P-loop containing nucleoside triphosphate hydrolases"/>
    <property type="match status" value="1"/>
</dbReference>
<keyword evidence="2" id="KW-0812">Transmembrane</keyword>
<dbReference type="InterPro" id="IPR027094">
    <property type="entry name" value="Mitofusin_fam"/>
</dbReference>
<dbReference type="InterPro" id="IPR045063">
    <property type="entry name" value="Dynamin_N"/>
</dbReference>
<feature type="compositionally biased region" description="Acidic residues" evidence="12">
    <location>
        <begin position="419"/>
        <end position="436"/>
    </location>
</feature>
<evidence type="ECO:0000256" key="7">
    <source>
        <dbReference type="ARBA" id="ARBA00023054"/>
    </source>
</evidence>
<comment type="subcellular location">
    <subcellularLocation>
        <location evidence="1">Mitochondrion outer membrane</location>
        <topology evidence="1">Multi-pass membrane protein</topology>
    </subcellularLocation>
</comment>
<feature type="domain" description="Dynamin-type G" evidence="13">
    <location>
        <begin position="179"/>
        <end position="480"/>
    </location>
</feature>
<dbReference type="eggNOG" id="KOG0448">
    <property type="taxonomic scope" value="Eukaryota"/>
</dbReference>
<dbReference type="OrthoDB" id="9984778at2759"/>
<feature type="compositionally biased region" description="Basic and acidic residues" evidence="12">
    <location>
        <begin position="1"/>
        <end position="20"/>
    </location>
</feature>
<evidence type="ECO:0000256" key="1">
    <source>
        <dbReference type="ARBA" id="ARBA00004374"/>
    </source>
</evidence>
<keyword evidence="10" id="KW-0472">Membrane</keyword>
<organism evidence="14 15">
    <name type="scientific">Lachancea thermotolerans (strain ATCC 56472 / CBS 6340 / NRRL Y-8284)</name>
    <name type="common">Yeast</name>
    <name type="synonym">Kluyveromyces thermotolerans</name>
    <dbReference type="NCBI Taxonomy" id="559295"/>
    <lineage>
        <taxon>Eukaryota</taxon>
        <taxon>Fungi</taxon>
        <taxon>Dikarya</taxon>
        <taxon>Ascomycota</taxon>
        <taxon>Saccharomycotina</taxon>
        <taxon>Saccharomycetes</taxon>
        <taxon>Saccharomycetales</taxon>
        <taxon>Saccharomycetaceae</taxon>
        <taxon>Lachancea</taxon>
    </lineage>
</organism>
<keyword evidence="15" id="KW-1185">Reference proteome</keyword>
<keyword evidence="8" id="KW-0496">Mitochondrion</keyword>
<feature type="region of interest" description="Disordered" evidence="12">
    <location>
        <begin position="402"/>
        <end position="437"/>
    </location>
</feature>
<dbReference type="KEGG" id="lth:KLTH0E13288g"/>
<evidence type="ECO:0000256" key="4">
    <source>
        <dbReference type="ARBA" id="ARBA00022787"/>
    </source>
</evidence>